<protein>
    <submittedName>
        <fullName evidence="6">Xylulose kinase</fullName>
        <ecNumber evidence="6">2.7.1.17</ecNumber>
    </submittedName>
</protein>
<dbReference type="InterPro" id="IPR050406">
    <property type="entry name" value="FGGY_Carb_Kinase"/>
</dbReference>
<evidence type="ECO:0000313" key="6">
    <source>
        <dbReference type="EMBL" id="CAH0999609.1"/>
    </source>
</evidence>
<keyword evidence="3 6" id="KW-0418">Kinase</keyword>
<dbReference type="EMBL" id="CAKLPZ010000001">
    <property type="protein sequence ID" value="CAH0999609.1"/>
    <property type="molecule type" value="Genomic_DNA"/>
</dbReference>
<evidence type="ECO:0000256" key="3">
    <source>
        <dbReference type="ARBA" id="ARBA00022777"/>
    </source>
</evidence>
<feature type="domain" description="Carbohydrate kinase FGGY N-terminal" evidence="4">
    <location>
        <begin position="6"/>
        <end position="248"/>
    </location>
</feature>
<dbReference type="Pfam" id="PF00370">
    <property type="entry name" value="FGGY_N"/>
    <property type="match status" value="1"/>
</dbReference>
<feature type="domain" description="Carbohydrate kinase FGGY C-terminal" evidence="5">
    <location>
        <begin position="259"/>
        <end position="437"/>
    </location>
</feature>
<evidence type="ECO:0000259" key="5">
    <source>
        <dbReference type="Pfam" id="PF02782"/>
    </source>
</evidence>
<reference evidence="6" key="1">
    <citation type="submission" date="2021-12" db="EMBL/GenBank/DDBJ databases">
        <authorList>
            <person name="Rodrigo-Torres L."/>
            <person name="Arahal R. D."/>
            <person name="Lucena T."/>
        </authorList>
    </citation>
    <scope>NUCLEOTIDE SEQUENCE</scope>
    <source>
        <strain evidence="6">CECT 8419</strain>
    </source>
</reference>
<sequence length="448" mass="47879">MPTAPLYLGLDLGTTSAKLAAFTAAGDLIQERTGAYPLHHPEAGAAVQEVADIVAVAEGLIGQLIAELPRRPLGMSISCPMHGVLLLDAAGNPLGPILTWADVRAETVMQDFDEAQRRELLRRTGTPVHPMSPLVKLRWLAQAQPERIAAATYLSDLKSYLVDRWTTDGKLLDEQLASATGLLDLTTRDWHPPALQLAGDGTSLPLRTPRVVPATTRLHWRPEVADRLGVADVALFIGGSDGCLANLGSGLMEPGRVSLTIGTSGAVRATHRGTAAATEDRLFNYILFDDYFVLGGATNNGGKVLEWTYELLRGHFGSIGEMIEAAVAAPDTDLQFAPYLYGERAPIWDALATAAFTGLRGHHTPVDLVRAVLLGVTDNVVEILRQLEAATCPSEIIYASGGFTRSAGWVELLAQRAGRRVEVAHAPQASAFGAALIVVRGLTKQTEK</sequence>
<accession>A0ABN8F041</accession>
<dbReference type="Proteomes" id="UP000837803">
    <property type="component" value="Unassembled WGS sequence"/>
</dbReference>
<name>A0ABN8F041_9BACT</name>
<dbReference type="InterPro" id="IPR018485">
    <property type="entry name" value="FGGY_C"/>
</dbReference>
<dbReference type="Gene3D" id="3.30.420.40">
    <property type="match status" value="2"/>
</dbReference>
<dbReference type="InterPro" id="IPR043129">
    <property type="entry name" value="ATPase_NBD"/>
</dbReference>
<keyword evidence="7" id="KW-1185">Reference proteome</keyword>
<evidence type="ECO:0000313" key="7">
    <source>
        <dbReference type="Proteomes" id="UP000837803"/>
    </source>
</evidence>
<dbReference type="Pfam" id="PF02782">
    <property type="entry name" value="FGGY_C"/>
    <property type="match status" value="1"/>
</dbReference>
<evidence type="ECO:0000259" key="4">
    <source>
        <dbReference type="Pfam" id="PF00370"/>
    </source>
</evidence>
<dbReference type="PANTHER" id="PTHR43095">
    <property type="entry name" value="SUGAR KINASE"/>
    <property type="match status" value="1"/>
</dbReference>
<organism evidence="6 7">
    <name type="scientific">Neolewinella maritima</name>
    <dbReference type="NCBI Taxonomy" id="1383882"/>
    <lineage>
        <taxon>Bacteria</taxon>
        <taxon>Pseudomonadati</taxon>
        <taxon>Bacteroidota</taxon>
        <taxon>Saprospiria</taxon>
        <taxon>Saprospirales</taxon>
        <taxon>Lewinellaceae</taxon>
        <taxon>Neolewinella</taxon>
    </lineage>
</organism>
<dbReference type="PIRSF" id="PIRSF000538">
    <property type="entry name" value="GlpK"/>
    <property type="match status" value="1"/>
</dbReference>
<keyword evidence="2 6" id="KW-0808">Transferase</keyword>
<proteinExistence type="inferred from homology"/>
<evidence type="ECO:0000256" key="2">
    <source>
        <dbReference type="ARBA" id="ARBA00022679"/>
    </source>
</evidence>
<dbReference type="GO" id="GO:0004856">
    <property type="term" value="F:D-xylulokinase activity"/>
    <property type="evidence" value="ECO:0007669"/>
    <property type="project" value="UniProtKB-EC"/>
</dbReference>
<gene>
    <name evidence="6" type="primary">xylB_1</name>
    <name evidence="6" type="ORF">LEM8419_00909</name>
</gene>
<comment type="similarity">
    <text evidence="1">Belongs to the FGGY kinase family.</text>
</comment>
<dbReference type="CDD" id="cd07770">
    <property type="entry name" value="ASKHA_NBD_FGGY_GntK"/>
    <property type="match status" value="1"/>
</dbReference>
<dbReference type="InterPro" id="IPR000577">
    <property type="entry name" value="Carb_kinase_FGGY"/>
</dbReference>
<dbReference type="SUPFAM" id="SSF53067">
    <property type="entry name" value="Actin-like ATPase domain"/>
    <property type="match status" value="2"/>
</dbReference>
<dbReference type="RefSeq" id="WP_238749802.1">
    <property type="nucleotide sequence ID" value="NZ_CAKLPZ010000001.1"/>
</dbReference>
<dbReference type="PANTHER" id="PTHR43095:SF2">
    <property type="entry name" value="GLUCONOKINASE"/>
    <property type="match status" value="1"/>
</dbReference>
<dbReference type="EC" id="2.7.1.17" evidence="6"/>
<comment type="caution">
    <text evidence="6">The sequence shown here is derived from an EMBL/GenBank/DDBJ whole genome shotgun (WGS) entry which is preliminary data.</text>
</comment>
<evidence type="ECO:0000256" key="1">
    <source>
        <dbReference type="ARBA" id="ARBA00009156"/>
    </source>
</evidence>
<dbReference type="InterPro" id="IPR018484">
    <property type="entry name" value="FGGY_N"/>
</dbReference>